<sequence>MKFNDHSRLEGAHAFLSASKYHWVNYDDARLIESYRTAQAAAIGTRLHAMAAEHIRLGMRMPRNKVTFNAYVNDAIGYRMTPEQVLYYSPNVYGTADAIRFYENSRFLRIHDLKTGTTPVSTTQLKIYAALFCLEYDVRPGDISAELRIYQNDEVRIEEPDVDELGHIVDKIVHFNKLIEDIKLEDA</sequence>
<proteinExistence type="predicted"/>
<name>A0A8S5LWQ5_9CAUD</name>
<reference evidence="1" key="1">
    <citation type="journal article" date="2021" name="Proc. Natl. Acad. Sci. U.S.A.">
        <title>A Catalog of Tens of Thousands of Viruses from Human Metagenomes Reveals Hidden Associations with Chronic Diseases.</title>
        <authorList>
            <person name="Tisza M.J."/>
            <person name="Buck C.B."/>
        </authorList>
    </citation>
    <scope>NUCLEOTIDE SEQUENCE</scope>
    <source>
        <strain evidence="1">CtPL34</strain>
    </source>
</reference>
<accession>A0A8S5LWQ5</accession>
<organism evidence="1">
    <name type="scientific">Siphoviridae sp. ctPL34</name>
    <dbReference type="NCBI Taxonomy" id="2826322"/>
    <lineage>
        <taxon>Viruses</taxon>
        <taxon>Duplodnaviria</taxon>
        <taxon>Heunggongvirae</taxon>
        <taxon>Uroviricota</taxon>
        <taxon>Caudoviricetes</taxon>
    </lineage>
</organism>
<evidence type="ECO:0000313" key="1">
    <source>
        <dbReference type="EMBL" id="DAD74477.1"/>
    </source>
</evidence>
<dbReference type="EMBL" id="BK014761">
    <property type="protein sequence ID" value="DAD74477.1"/>
    <property type="molecule type" value="Genomic_DNA"/>
</dbReference>
<protein>
    <submittedName>
        <fullName evidence="1">Uncharacterized protein</fullName>
    </submittedName>
</protein>